<organism evidence="1 2">
    <name type="scientific">Dreissena polymorpha</name>
    <name type="common">Zebra mussel</name>
    <name type="synonym">Mytilus polymorpha</name>
    <dbReference type="NCBI Taxonomy" id="45954"/>
    <lineage>
        <taxon>Eukaryota</taxon>
        <taxon>Metazoa</taxon>
        <taxon>Spiralia</taxon>
        <taxon>Lophotrochozoa</taxon>
        <taxon>Mollusca</taxon>
        <taxon>Bivalvia</taxon>
        <taxon>Autobranchia</taxon>
        <taxon>Heteroconchia</taxon>
        <taxon>Euheterodonta</taxon>
        <taxon>Imparidentia</taxon>
        <taxon>Neoheterodontei</taxon>
        <taxon>Myida</taxon>
        <taxon>Dreissenoidea</taxon>
        <taxon>Dreissenidae</taxon>
        <taxon>Dreissena</taxon>
    </lineage>
</organism>
<proteinExistence type="predicted"/>
<evidence type="ECO:0000313" key="1">
    <source>
        <dbReference type="EMBL" id="KAH3747428.1"/>
    </source>
</evidence>
<sequence>MEDLFEIRTLSEEQSIRLEQLSDLQEAREKVYHEFKIERNRGIIDYPHVTIEDLIRAPFESTSAPGPELVKEENTRVLENGSALAGYLFDNDREKPITSIEQIASVVDQSSAAVDQKGTFRVNINEKLPDVNEYAFFHPILVTGDNSVTAVKVSKKPSVAARLGKWLRSLHQHLPQEDPQDPLARQDLKRRMMEKNKAAAS</sequence>
<protein>
    <submittedName>
        <fullName evidence="1">Uncharacterized protein</fullName>
    </submittedName>
</protein>
<reference evidence="1" key="2">
    <citation type="submission" date="2020-11" db="EMBL/GenBank/DDBJ databases">
        <authorList>
            <person name="McCartney M.A."/>
            <person name="Auch B."/>
            <person name="Kono T."/>
            <person name="Mallez S."/>
            <person name="Becker A."/>
            <person name="Gohl D.M."/>
            <person name="Silverstein K.A.T."/>
            <person name="Koren S."/>
            <person name="Bechman K.B."/>
            <person name="Herman A."/>
            <person name="Abrahante J.E."/>
            <person name="Garbe J."/>
        </authorList>
    </citation>
    <scope>NUCLEOTIDE SEQUENCE</scope>
    <source>
        <strain evidence="1">Duluth1</strain>
        <tissue evidence="1">Whole animal</tissue>
    </source>
</reference>
<evidence type="ECO:0000313" key="2">
    <source>
        <dbReference type="Proteomes" id="UP000828390"/>
    </source>
</evidence>
<dbReference type="Proteomes" id="UP000828390">
    <property type="component" value="Unassembled WGS sequence"/>
</dbReference>
<comment type="caution">
    <text evidence="1">The sequence shown here is derived from an EMBL/GenBank/DDBJ whole genome shotgun (WGS) entry which is preliminary data.</text>
</comment>
<gene>
    <name evidence="1" type="ORF">DPMN_181855</name>
</gene>
<keyword evidence="2" id="KW-1185">Reference proteome</keyword>
<dbReference type="EMBL" id="JAIWYP010000010">
    <property type="protein sequence ID" value="KAH3747428.1"/>
    <property type="molecule type" value="Genomic_DNA"/>
</dbReference>
<name>A0A9D4I4T3_DREPO</name>
<reference evidence="1" key="1">
    <citation type="journal article" date="2019" name="bioRxiv">
        <title>The Genome of the Zebra Mussel, Dreissena polymorpha: A Resource for Invasive Species Research.</title>
        <authorList>
            <person name="McCartney M.A."/>
            <person name="Auch B."/>
            <person name="Kono T."/>
            <person name="Mallez S."/>
            <person name="Zhang Y."/>
            <person name="Obille A."/>
            <person name="Becker A."/>
            <person name="Abrahante J.E."/>
            <person name="Garbe J."/>
            <person name="Badalamenti J.P."/>
            <person name="Herman A."/>
            <person name="Mangelson H."/>
            <person name="Liachko I."/>
            <person name="Sullivan S."/>
            <person name="Sone E.D."/>
            <person name="Koren S."/>
            <person name="Silverstein K.A.T."/>
            <person name="Beckman K.B."/>
            <person name="Gohl D.M."/>
        </authorList>
    </citation>
    <scope>NUCLEOTIDE SEQUENCE</scope>
    <source>
        <strain evidence="1">Duluth1</strain>
        <tissue evidence="1">Whole animal</tissue>
    </source>
</reference>
<accession>A0A9D4I4T3</accession>
<dbReference type="AlphaFoldDB" id="A0A9D4I4T3"/>